<dbReference type="SMART" id="SM00450">
    <property type="entry name" value="RHOD"/>
    <property type="match status" value="1"/>
</dbReference>
<dbReference type="EMBL" id="JACNMF010000001">
    <property type="protein sequence ID" value="MBC3757402.1"/>
    <property type="molecule type" value="Genomic_DNA"/>
</dbReference>
<dbReference type="PROSITE" id="PS51257">
    <property type="entry name" value="PROKAR_LIPOPROTEIN"/>
    <property type="match status" value="1"/>
</dbReference>
<dbReference type="PANTHER" id="PTHR45431:SF3">
    <property type="entry name" value="RHODANESE-LIKE DOMAIN-CONTAINING PROTEIN 15, CHLOROPLASTIC"/>
    <property type="match status" value="1"/>
</dbReference>
<evidence type="ECO:0000313" key="2">
    <source>
        <dbReference type="EMBL" id="MBC3757402.1"/>
    </source>
</evidence>
<evidence type="ECO:0000313" key="3">
    <source>
        <dbReference type="Proteomes" id="UP000656244"/>
    </source>
</evidence>
<dbReference type="PANTHER" id="PTHR45431">
    <property type="entry name" value="RHODANESE-LIKE DOMAIN-CONTAINING PROTEIN 15, CHLOROPLASTIC"/>
    <property type="match status" value="1"/>
</dbReference>
<dbReference type="CDD" id="cd00158">
    <property type="entry name" value="RHOD"/>
    <property type="match status" value="1"/>
</dbReference>
<dbReference type="PROSITE" id="PS00380">
    <property type="entry name" value="RHODANESE_1"/>
    <property type="match status" value="1"/>
</dbReference>
<dbReference type="RefSeq" id="WP_186558709.1">
    <property type="nucleotide sequence ID" value="NZ_JACNMF010000001.1"/>
</dbReference>
<gene>
    <name evidence="2" type="ORF">H7U19_03225</name>
</gene>
<dbReference type="InterPro" id="IPR001307">
    <property type="entry name" value="Thiosulphate_STrfase_CS"/>
</dbReference>
<proteinExistence type="predicted"/>
<protein>
    <submittedName>
        <fullName evidence="2">Rhodanese-like domain-containing protein</fullName>
    </submittedName>
</protein>
<feature type="domain" description="Rhodanese" evidence="1">
    <location>
        <begin position="40"/>
        <end position="130"/>
    </location>
</feature>
<keyword evidence="3" id="KW-1185">Reference proteome</keyword>
<dbReference type="InterPro" id="IPR052367">
    <property type="entry name" value="Thiosulfate_ST/Rhodanese-like"/>
</dbReference>
<dbReference type="Gene3D" id="3.40.250.10">
    <property type="entry name" value="Rhodanese-like domain"/>
    <property type="match status" value="1"/>
</dbReference>
<dbReference type="Pfam" id="PF00581">
    <property type="entry name" value="Rhodanese"/>
    <property type="match status" value="1"/>
</dbReference>
<dbReference type="PROSITE" id="PS50206">
    <property type="entry name" value="RHODANESE_3"/>
    <property type="match status" value="1"/>
</dbReference>
<dbReference type="Proteomes" id="UP000656244">
    <property type="component" value="Unassembled WGS sequence"/>
</dbReference>
<dbReference type="InterPro" id="IPR001763">
    <property type="entry name" value="Rhodanese-like_dom"/>
</dbReference>
<sequence>MMKQLSFLGIFMLVSITSGCQMNSGNSEVLKPSVFKDSISKENIQLVDVRKPKEFKEFHIPGAININYFSDYFLDSLMVLDPECSVFIYCRSGKRSSKSVEQFEKAGFEKIYQLEGGLLEWKSNAFPTVSE</sequence>
<accession>A0A923KJI0</accession>
<comment type="caution">
    <text evidence="2">The sequence shown here is derived from an EMBL/GenBank/DDBJ whole genome shotgun (WGS) entry which is preliminary data.</text>
</comment>
<name>A0A923KJI0_9FLAO</name>
<dbReference type="GO" id="GO:0004792">
    <property type="term" value="F:thiosulfate-cyanide sulfurtransferase activity"/>
    <property type="evidence" value="ECO:0007669"/>
    <property type="project" value="InterPro"/>
</dbReference>
<dbReference type="SUPFAM" id="SSF52821">
    <property type="entry name" value="Rhodanese/Cell cycle control phosphatase"/>
    <property type="match status" value="1"/>
</dbReference>
<evidence type="ECO:0000259" key="1">
    <source>
        <dbReference type="PROSITE" id="PS50206"/>
    </source>
</evidence>
<organism evidence="2 3">
    <name type="scientific">Hyunsoonleella aquatilis</name>
    <dbReference type="NCBI Taxonomy" id="2762758"/>
    <lineage>
        <taxon>Bacteria</taxon>
        <taxon>Pseudomonadati</taxon>
        <taxon>Bacteroidota</taxon>
        <taxon>Flavobacteriia</taxon>
        <taxon>Flavobacteriales</taxon>
        <taxon>Flavobacteriaceae</taxon>
    </lineage>
</organism>
<dbReference type="InterPro" id="IPR036873">
    <property type="entry name" value="Rhodanese-like_dom_sf"/>
</dbReference>
<reference evidence="2" key="1">
    <citation type="submission" date="2020-08" db="EMBL/GenBank/DDBJ databases">
        <title>Hyunsoonleella sp. strain SJ7 genome sequencing and assembly.</title>
        <authorList>
            <person name="Kim I."/>
        </authorList>
    </citation>
    <scope>NUCLEOTIDE SEQUENCE</scope>
    <source>
        <strain evidence="2">SJ7</strain>
    </source>
</reference>
<dbReference type="AlphaFoldDB" id="A0A923KJI0"/>